<evidence type="ECO:0000256" key="2">
    <source>
        <dbReference type="ARBA" id="ARBA00022729"/>
    </source>
</evidence>
<evidence type="ECO:0000313" key="10">
    <source>
        <dbReference type="Proteomes" id="UP000037600"/>
    </source>
</evidence>
<keyword evidence="10" id="KW-1185">Reference proteome</keyword>
<feature type="disulfide bond" description="Redox-active" evidence="6">
    <location>
        <begin position="49"/>
        <end position="52"/>
    </location>
</feature>
<dbReference type="EMBL" id="LAZL01000023">
    <property type="protein sequence ID" value="KMT64499.1"/>
    <property type="molecule type" value="Genomic_DNA"/>
</dbReference>
<dbReference type="PANTHER" id="PTHR35891:SF2">
    <property type="entry name" value="THIOL:DISULFIDE INTERCHANGE PROTEIN DSBA"/>
    <property type="match status" value="1"/>
</dbReference>
<accession>A0A0J8GT97</accession>
<evidence type="ECO:0000256" key="6">
    <source>
        <dbReference type="PIRSR" id="PIRSR001488-1"/>
    </source>
</evidence>
<dbReference type="PANTHER" id="PTHR35891">
    <property type="entry name" value="THIOL:DISULFIDE INTERCHANGE PROTEIN DSBA"/>
    <property type="match status" value="1"/>
</dbReference>
<feature type="signal peptide" evidence="7">
    <location>
        <begin position="1"/>
        <end position="19"/>
    </location>
</feature>
<evidence type="ECO:0000259" key="8">
    <source>
        <dbReference type="Pfam" id="PF01323"/>
    </source>
</evidence>
<dbReference type="GO" id="GO:0016491">
    <property type="term" value="F:oxidoreductase activity"/>
    <property type="evidence" value="ECO:0007669"/>
    <property type="project" value="InterPro"/>
</dbReference>
<keyword evidence="3 5" id="KW-1015">Disulfide bond</keyword>
<dbReference type="SUPFAM" id="SSF52833">
    <property type="entry name" value="Thioredoxin-like"/>
    <property type="match status" value="1"/>
</dbReference>
<evidence type="ECO:0000256" key="5">
    <source>
        <dbReference type="PIRNR" id="PIRNR001488"/>
    </source>
</evidence>
<proteinExistence type="inferred from homology"/>
<gene>
    <name evidence="9" type="ORF">XM47_13630</name>
</gene>
<evidence type="ECO:0000256" key="7">
    <source>
        <dbReference type="SAM" id="SignalP"/>
    </source>
</evidence>
<dbReference type="OrthoDB" id="9784896at2"/>
<comment type="subcellular location">
    <subcellularLocation>
        <location evidence="5">Periplasm</location>
    </subcellularLocation>
</comment>
<dbReference type="PIRSF" id="PIRSF001488">
    <property type="entry name" value="Tdi_protein"/>
    <property type="match status" value="1"/>
</dbReference>
<reference evidence="9 10" key="1">
    <citation type="submission" date="2015-04" db="EMBL/GenBank/DDBJ databases">
        <title>Draft Genome Sequence of the Novel Agar-Digesting Marine Bacterium Q1.</title>
        <authorList>
            <person name="Li Y."/>
            <person name="Li D."/>
            <person name="Chen G."/>
            <person name="Du Z."/>
        </authorList>
    </citation>
    <scope>NUCLEOTIDE SEQUENCE [LARGE SCALE GENOMIC DNA]</scope>
    <source>
        <strain evidence="9 10">Q1</strain>
    </source>
</reference>
<dbReference type="InterPro" id="IPR050824">
    <property type="entry name" value="Thiol_disulfide_DsbA"/>
</dbReference>
<evidence type="ECO:0000313" key="9">
    <source>
        <dbReference type="EMBL" id="KMT64499.1"/>
    </source>
</evidence>
<sequence length="203" mass="22796">MKKILAVVFSILLPLTACAEKFEEDKHYKVLPIAATKTPEVKEFFSFYCPHCFAFEPYIDTIKKSLPADVKFSKSHVDFMPRNNREVAQGLSKTMGALQILKQEEKAVSAIFNHIHTDRKSFSSMTDVRGKVVGAGVDPKKYDAAYNSFVVSGMANQMKNEQKKFRIDSVPTVVVNGKYKVILGSVKTEAAYAELVNYLLTKK</sequence>
<dbReference type="AlphaFoldDB" id="A0A0J8GT97"/>
<protein>
    <recommendedName>
        <fullName evidence="5">Thiol:disulfide interchange protein</fullName>
    </recommendedName>
</protein>
<comment type="similarity">
    <text evidence="1">Belongs to the thioredoxin family. DsbA subfamily.</text>
</comment>
<dbReference type="Proteomes" id="UP000037600">
    <property type="component" value="Unassembled WGS sequence"/>
</dbReference>
<dbReference type="InterPro" id="IPR036249">
    <property type="entry name" value="Thioredoxin-like_sf"/>
</dbReference>
<feature type="domain" description="DSBA-like thioredoxin" evidence="8">
    <location>
        <begin position="41"/>
        <end position="189"/>
    </location>
</feature>
<dbReference type="Pfam" id="PF01323">
    <property type="entry name" value="DSBA"/>
    <property type="match status" value="1"/>
</dbReference>
<evidence type="ECO:0000256" key="4">
    <source>
        <dbReference type="ARBA" id="ARBA00023284"/>
    </source>
</evidence>
<name>A0A0J8GT97_9ALTE</name>
<evidence type="ECO:0000256" key="3">
    <source>
        <dbReference type="ARBA" id="ARBA00023157"/>
    </source>
</evidence>
<organism evidence="9 10">
    <name type="scientific">Catenovulum maritimum</name>
    <dbReference type="NCBI Taxonomy" id="1513271"/>
    <lineage>
        <taxon>Bacteria</taxon>
        <taxon>Pseudomonadati</taxon>
        <taxon>Pseudomonadota</taxon>
        <taxon>Gammaproteobacteria</taxon>
        <taxon>Alteromonadales</taxon>
        <taxon>Alteromonadaceae</taxon>
        <taxon>Catenovulum</taxon>
    </lineage>
</organism>
<dbReference type="PATRIC" id="fig|1513271.3.peg.2797"/>
<feature type="chain" id="PRO_5005298954" description="Thiol:disulfide interchange protein" evidence="7">
    <location>
        <begin position="20"/>
        <end position="203"/>
    </location>
</feature>
<dbReference type="GO" id="GO:0042597">
    <property type="term" value="C:periplasmic space"/>
    <property type="evidence" value="ECO:0007669"/>
    <property type="project" value="UniProtKB-SubCell"/>
</dbReference>
<comment type="caution">
    <text evidence="9">The sequence shown here is derived from an EMBL/GenBank/DDBJ whole genome shotgun (WGS) entry which is preliminary data.</text>
</comment>
<dbReference type="InterPro" id="IPR001853">
    <property type="entry name" value="DSBA-like_thioredoxin_dom"/>
</dbReference>
<dbReference type="InterPro" id="IPR023205">
    <property type="entry name" value="DsbA/DsbL"/>
</dbReference>
<dbReference type="Gene3D" id="3.40.30.10">
    <property type="entry name" value="Glutaredoxin"/>
    <property type="match status" value="1"/>
</dbReference>
<dbReference type="STRING" id="1513271.XM47_13630"/>
<keyword evidence="2 7" id="KW-0732">Signal</keyword>
<keyword evidence="4" id="KW-0676">Redox-active center</keyword>
<dbReference type="CDD" id="cd03019">
    <property type="entry name" value="DsbA_DsbA"/>
    <property type="match status" value="1"/>
</dbReference>
<dbReference type="RefSeq" id="WP_048693575.1">
    <property type="nucleotide sequence ID" value="NZ_KQ130496.1"/>
</dbReference>
<keyword evidence="5" id="KW-0574">Periplasm</keyword>
<evidence type="ECO:0000256" key="1">
    <source>
        <dbReference type="ARBA" id="ARBA00005791"/>
    </source>
</evidence>